<evidence type="ECO:0000313" key="4">
    <source>
        <dbReference type="EMBL" id="ABN66744.1"/>
    </source>
</evidence>
<dbReference type="InterPro" id="IPR020373">
    <property type="entry name" value="Kgd4/YMR-31"/>
</dbReference>
<dbReference type="OMA" id="KFIGGPH"/>
<dbReference type="GO" id="GO:0006103">
    <property type="term" value="P:2-oxoglutarate metabolic process"/>
    <property type="evidence" value="ECO:0007669"/>
    <property type="project" value="InterPro"/>
</dbReference>
<dbReference type="KEGG" id="pic:PICST_32054"/>
<comment type="subcellular location">
    <subcellularLocation>
        <location evidence="1">Mitochondrion</location>
    </subcellularLocation>
</comment>
<dbReference type="EMBL" id="CP000499">
    <property type="protein sequence ID" value="ABN66744.1"/>
    <property type="molecule type" value="Genomic_DNA"/>
</dbReference>
<dbReference type="GeneID" id="4839095"/>
<sequence length="125" mass="13725">MRALTLHLALPAVPLDEKKDESKEPYIYTMRVSTTLLNRVPLIKFIGGPHLAPKNVSSAVKAHPMAPNGQIPSGAAVSTYFNSNPIEPKEGEFFSRSQLSARFRYKAPKDLEIEDVLSGGADIVY</sequence>
<dbReference type="OrthoDB" id="2116030at2759"/>
<keyword evidence="2" id="KW-0496">Mitochondrion</keyword>
<dbReference type="AlphaFoldDB" id="A3LVA7"/>
<dbReference type="RefSeq" id="XP_001384773.1">
    <property type="nucleotide sequence ID" value="XM_001384736.1"/>
</dbReference>
<keyword evidence="5" id="KW-1185">Reference proteome</keyword>
<comment type="similarity">
    <text evidence="3">Belongs to the alpha-ketoglutarate dehydrogenase component 4 family.</text>
</comment>
<dbReference type="HOGENOM" id="CLU_129439_2_0_1"/>
<reference evidence="4 5" key="1">
    <citation type="journal article" date="2007" name="Nat. Biotechnol.">
        <title>Genome sequence of the lignocellulose-bioconverting and xylose-fermenting yeast Pichia stipitis.</title>
        <authorList>
            <person name="Jeffries T.W."/>
            <person name="Grigoriev I.V."/>
            <person name="Grimwood J."/>
            <person name="Laplaza J.M."/>
            <person name="Aerts A."/>
            <person name="Salamov A."/>
            <person name="Schmutz J."/>
            <person name="Lindquist E."/>
            <person name="Dehal P."/>
            <person name="Shapiro H."/>
            <person name="Jin Y.S."/>
            <person name="Passoth V."/>
            <person name="Richardson P.M."/>
        </authorList>
    </citation>
    <scope>NUCLEOTIDE SEQUENCE [LARGE SCALE GENOMIC DNA]</scope>
    <source>
        <strain evidence="5">ATCC 58785 / CBS 6054 / NBRC 10063 / NRRL Y-11545</strain>
    </source>
</reference>
<dbReference type="Proteomes" id="UP000002258">
    <property type="component" value="Chromosome 5"/>
</dbReference>
<organism evidence="4 5">
    <name type="scientific">Scheffersomyces stipitis (strain ATCC 58785 / CBS 6054 / NBRC 10063 / NRRL Y-11545)</name>
    <name type="common">Yeast</name>
    <name type="synonym">Pichia stipitis</name>
    <dbReference type="NCBI Taxonomy" id="322104"/>
    <lineage>
        <taxon>Eukaryota</taxon>
        <taxon>Fungi</taxon>
        <taxon>Dikarya</taxon>
        <taxon>Ascomycota</taxon>
        <taxon>Saccharomycotina</taxon>
        <taxon>Pichiomycetes</taxon>
        <taxon>Debaryomycetaceae</taxon>
        <taxon>Scheffersomyces</taxon>
    </lineage>
</organism>
<dbReference type="FunCoup" id="A3LVA7">
    <property type="interactions" value="100"/>
</dbReference>
<dbReference type="GO" id="GO:0005739">
    <property type="term" value="C:mitochondrion"/>
    <property type="evidence" value="ECO:0007669"/>
    <property type="project" value="UniProtKB-SubCell"/>
</dbReference>
<evidence type="ECO:0000256" key="3">
    <source>
        <dbReference type="ARBA" id="ARBA00043970"/>
    </source>
</evidence>
<evidence type="ECO:0000256" key="1">
    <source>
        <dbReference type="ARBA" id="ARBA00004173"/>
    </source>
</evidence>
<name>A3LVA7_PICST</name>
<proteinExistence type="inferred from homology"/>
<dbReference type="Pfam" id="PF10937">
    <property type="entry name" value="Kgd4-YMR31"/>
    <property type="match status" value="2"/>
</dbReference>
<evidence type="ECO:0000313" key="5">
    <source>
        <dbReference type="Proteomes" id="UP000002258"/>
    </source>
</evidence>
<evidence type="ECO:0000256" key="2">
    <source>
        <dbReference type="ARBA" id="ARBA00023128"/>
    </source>
</evidence>
<dbReference type="eggNOG" id="ENOG502S8GU">
    <property type="taxonomic scope" value="Eukaryota"/>
</dbReference>
<accession>A3LVA7</accession>
<dbReference type="STRING" id="322104.A3LVA7"/>
<dbReference type="InParanoid" id="A3LVA7"/>
<gene>
    <name evidence="4" type="ORF">PICST_32054</name>
</gene>
<protein>
    <submittedName>
        <fullName evidence="4">Uncharacterized protein</fullName>
    </submittedName>
</protein>